<dbReference type="RefSeq" id="WP_315725320.1">
    <property type="nucleotide sequence ID" value="NZ_JAVUPU010000003.1"/>
</dbReference>
<dbReference type="InterPro" id="IPR041678">
    <property type="entry name" value="TetR_C_16"/>
</dbReference>
<dbReference type="InterPro" id="IPR050109">
    <property type="entry name" value="HTH-type_TetR-like_transc_reg"/>
</dbReference>
<accession>A0ABU3Q7G0</accession>
<evidence type="ECO:0000256" key="2">
    <source>
        <dbReference type="ARBA" id="ARBA00023125"/>
    </source>
</evidence>
<dbReference type="EMBL" id="JAVUPU010000003">
    <property type="protein sequence ID" value="MDT9598885.1"/>
    <property type="molecule type" value="Genomic_DNA"/>
</dbReference>
<evidence type="ECO:0000313" key="7">
    <source>
        <dbReference type="Proteomes" id="UP001259572"/>
    </source>
</evidence>
<feature type="DNA-binding region" description="H-T-H motif" evidence="4">
    <location>
        <begin position="35"/>
        <end position="54"/>
    </location>
</feature>
<dbReference type="SUPFAM" id="SSF46689">
    <property type="entry name" value="Homeodomain-like"/>
    <property type="match status" value="1"/>
</dbReference>
<reference evidence="6 7" key="1">
    <citation type="submission" date="2023-05" db="EMBL/GenBank/DDBJ databases">
        <authorList>
            <person name="Guo Y."/>
        </authorList>
    </citation>
    <scope>NUCLEOTIDE SEQUENCE [LARGE SCALE GENOMIC DNA]</scope>
    <source>
        <strain evidence="6 7">GR2756</strain>
    </source>
</reference>
<dbReference type="PANTHER" id="PTHR30055:SF234">
    <property type="entry name" value="HTH-TYPE TRANSCRIPTIONAL REGULATOR BETI"/>
    <property type="match status" value="1"/>
</dbReference>
<keyword evidence="7" id="KW-1185">Reference proteome</keyword>
<evidence type="ECO:0000256" key="1">
    <source>
        <dbReference type="ARBA" id="ARBA00023015"/>
    </source>
</evidence>
<evidence type="ECO:0000256" key="3">
    <source>
        <dbReference type="ARBA" id="ARBA00023163"/>
    </source>
</evidence>
<dbReference type="SUPFAM" id="SSF48498">
    <property type="entry name" value="Tetracyclin repressor-like, C-terminal domain"/>
    <property type="match status" value="1"/>
</dbReference>
<dbReference type="Gene3D" id="1.10.357.10">
    <property type="entry name" value="Tetracycline Repressor, domain 2"/>
    <property type="match status" value="1"/>
</dbReference>
<dbReference type="InterPro" id="IPR036271">
    <property type="entry name" value="Tet_transcr_reg_TetR-rel_C_sf"/>
</dbReference>
<dbReference type="InterPro" id="IPR009057">
    <property type="entry name" value="Homeodomain-like_sf"/>
</dbReference>
<evidence type="ECO:0000259" key="5">
    <source>
        <dbReference type="PROSITE" id="PS50977"/>
    </source>
</evidence>
<comment type="caution">
    <text evidence="6">The sequence shown here is derived from an EMBL/GenBank/DDBJ whole genome shotgun (WGS) entry which is preliminary data.</text>
</comment>
<proteinExistence type="predicted"/>
<sequence length="197" mass="21149">MLCPIPRAKNAAATRQAMLTAARRRFLQESYENVGLRDIAGDAGVDVALVSRYFGSKEDLFKEVLREGKEDKFQAGLNARNLPAYLTAMALEQDGQGDIAHLERLLIVVRSASSPKAAELVRTAFRDDMLAPMAALLDGDDADIRASLALALLMGTTILRTVMSVQPICEAEGECSAGDRLVKLFEAALAEAGAAPK</sequence>
<keyword evidence="3" id="KW-0804">Transcription</keyword>
<dbReference type="Pfam" id="PF17920">
    <property type="entry name" value="TetR_C_16"/>
    <property type="match status" value="1"/>
</dbReference>
<organism evidence="6 7">
    <name type="scientific">Sphingosinicella rhizophila</name>
    <dbReference type="NCBI Taxonomy" id="3050082"/>
    <lineage>
        <taxon>Bacteria</taxon>
        <taxon>Pseudomonadati</taxon>
        <taxon>Pseudomonadota</taxon>
        <taxon>Alphaproteobacteria</taxon>
        <taxon>Sphingomonadales</taxon>
        <taxon>Sphingosinicellaceae</taxon>
        <taxon>Sphingosinicella</taxon>
    </lineage>
</organism>
<keyword evidence="1" id="KW-0805">Transcription regulation</keyword>
<evidence type="ECO:0000256" key="4">
    <source>
        <dbReference type="PROSITE-ProRule" id="PRU00335"/>
    </source>
</evidence>
<dbReference type="PROSITE" id="PS50977">
    <property type="entry name" value="HTH_TETR_2"/>
    <property type="match status" value="1"/>
</dbReference>
<dbReference type="PANTHER" id="PTHR30055">
    <property type="entry name" value="HTH-TYPE TRANSCRIPTIONAL REGULATOR RUTR"/>
    <property type="match status" value="1"/>
</dbReference>
<feature type="domain" description="HTH tetR-type" evidence="5">
    <location>
        <begin position="12"/>
        <end position="72"/>
    </location>
</feature>
<gene>
    <name evidence="6" type="ORF">RQX22_07985</name>
</gene>
<protein>
    <submittedName>
        <fullName evidence="6">TetR family transcriptional regulator</fullName>
    </submittedName>
</protein>
<dbReference type="InterPro" id="IPR001647">
    <property type="entry name" value="HTH_TetR"/>
</dbReference>
<name>A0ABU3Q7G0_9SPHN</name>
<dbReference type="Pfam" id="PF00440">
    <property type="entry name" value="TetR_N"/>
    <property type="match status" value="1"/>
</dbReference>
<dbReference type="Proteomes" id="UP001259572">
    <property type="component" value="Unassembled WGS sequence"/>
</dbReference>
<keyword evidence="2 4" id="KW-0238">DNA-binding</keyword>
<evidence type="ECO:0000313" key="6">
    <source>
        <dbReference type="EMBL" id="MDT9598885.1"/>
    </source>
</evidence>